<dbReference type="Gene3D" id="2.40.70.10">
    <property type="entry name" value="Acid Proteases"/>
    <property type="match status" value="1"/>
</dbReference>
<protein>
    <submittedName>
        <fullName evidence="1">Uncharacterized protein</fullName>
    </submittedName>
</protein>
<gene>
    <name evidence="1" type="ORF">KK1_032951</name>
</gene>
<dbReference type="AlphaFoldDB" id="A0A151RSM8"/>
<evidence type="ECO:0000313" key="2">
    <source>
        <dbReference type="Proteomes" id="UP000075243"/>
    </source>
</evidence>
<dbReference type="Gramene" id="C.cajan_31154.t">
    <property type="protein sequence ID" value="C.cajan_31154.t.cds1"/>
    <property type="gene ID" value="C.cajan_31154"/>
</dbReference>
<proteinExistence type="predicted"/>
<dbReference type="Proteomes" id="UP000075243">
    <property type="component" value="Unassembled WGS sequence"/>
</dbReference>
<evidence type="ECO:0000313" key="1">
    <source>
        <dbReference type="EMBL" id="KYP45535.1"/>
    </source>
</evidence>
<dbReference type="EMBL" id="KQ483588">
    <property type="protein sequence ID" value="KYP45535.1"/>
    <property type="molecule type" value="Genomic_DNA"/>
</dbReference>
<organism evidence="1 2">
    <name type="scientific">Cajanus cajan</name>
    <name type="common">Pigeon pea</name>
    <name type="synonym">Cajanus indicus</name>
    <dbReference type="NCBI Taxonomy" id="3821"/>
    <lineage>
        <taxon>Eukaryota</taxon>
        <taxon>Viridiplantae</taxon>
        <taxon>Streptophyta</taxon>
        <taxon>Embryophyta</taxon>
        <taxon>Tracheophyta</taxon>
        <taxon>Spermatophyta</taxon>
        <taxon>Magnoliopsida</taxon>
        <taxon>eudicotyledons</taxon>
        <taxon>Gunneridae</taxon>
        <taxon>Pentapetalae</taxon>
        <taxon>rosids</taxon>
        <taxon>fabids</taxon>
        <taxon>Fabales</taxon>
        <taxon>Fabaceae</taxon>
        <taxon>Papilionoideae</taxon>
        <taxon>50 kb inversion clade</taxon>
        <taxon>NPAAA clade</taxon>
        <taxon>indigoferoid/millettioid clade</taxon>
        <taxon>Phaseoleae</taxon>
        <taxon>Cajanus</taxon>
    </lineage>
</organism>
<dbReference type="PANTHER" id="PTHR33067:SF35">
    <property type="entry name" value="ASPARTIC PEPTIDASE DDI1-TYPE DOMAIN-CONTAINING PROTEIN"/>
    <property type="match status" value="1"/>
</dbReference>
<dbReference type="InterPro" id="IPR021109">
    <property type="entry name" value="Peptidase_aspartic_dom_sf"/>
</dbReference>
<dbReference type="PANTHER" id="PTHR33067">
    <property type="entry name" value="RNA-DIRECTED DNA POLYMERASE-RELATED"/>
    <property type="match status" value="1"/>
</dbReference>
<name>A0A151RSM8_CAJCA</name>
<accession>A0A151RSM8</accession>
<sequence>MPLSMLKRIGDLDVRPTRMTLKLANRSIKLPHGMVEDVLVKVDKFIFPIDFMVMDIVEDVEIPRILGKLFMKTTKVVIDVDGGKLKVRAQDEEVTFSVFEYK</sequence>
<keyword evidence="2" id="KW-1185">Reference proteome</keyword>
<reference evidence="1" key="1">
    <citation type="journal article" date="2012" name="Nat. Biotechnol.">
        <title>Draft genome sequence of pigeonpea (Cajanus cajan), an orphan legume crop of resource-poor farmers.</title>
        <authorList>
            <person name="Varshney R.K."/>
            <person name="Chen W."/>
            <person name="Li Y."/>
            <person name="Bharti A.K."/>
            <person name="Saxena R.K."/>
            <person name="Schlueter J.A."/>
            <person name="Donoghue M.T."/>
            <person name="Azam S."/>
            <person name="Fan G."/>
            <person name="Whaley A.M."/>
            <person name="Farmer A.D."/>
            <person name="Sheridan J."/>
            <person name="Iwata A."/>
            <person name="Tuteja R."/>
            <person name="Penmetsa R.V."/>
            <person name="Wu W."/>
            <person name="Upadhyaya H.D."/>
            <person name="Yang S.P."/>
            <person name="Shah T."/>
            <person name="Saxena K.B."/>
            <person name="Michael T."/>
            <person name="McCombie W.R."/>
            <person name="Yang B."/>
            <person name="Zhang G."/>
            <person name="Yang H."/>
            <person name="Wang J."/>
            <person name="Spillane C."/>
            <person name="Cook D.R."/>
            <person name="May G.D."/>
            <person name="Xu X."/>
            <person name="Jackson S.A."/>
        </authorList>
    </citation>
    <scope>NUCLEOTIDE SEQUENCE [LARGE SCALE GENOMIC DNA]</scope>
</reference>
<dbReference type="OMA" id="IRSNDDC"/>